<proteinExistence type="predicted"/>
<dbReference type="Pfam" id="PF26129">
    <property type="entry name" value="Vwde"/>
    <property type="match status" value="1"/>
</dbReference>
<sequence length="1057" mass="118178">MYLALVMIIWCVLGSIKGESCNGHYPTLNMLEERATNHSNLNTTSWVSDYYLDSGWYDVGSRNMPTDPSKLNLHNSCGTYFPVWMNGTIPQTSDGKVTRTACIFTYYGECYFTIEIEVINCGTHMLYNLSALNSSYYYYNYYSTAYCFDQSDLSPVTLEVQPLLIFVDENAIDGQIYKKPRLLFRCQITGNMTDDLYYSVSWYVNELYLVSRGPVLISNIDDTNLNEKELIERGYKLDINIKCIVNTSNSTEGSIENSTSESLPFWLGIRVLNPTVQIVQGKTAAIKLQPTFPIGCSSKAAEQNPFAQCLLSVNMFDPGDSNSCDGSSISVQESQRCGVQIPGFYHHQWTEGARYDNVTEMIITTKDGTDYKPGRDRFLLKLQTGGTGLNDIIQGYNLHDVTECYSYVDPHMKSFDGRYYENQHLGVFVMYRHKSSKQEVQMKTKQCNSVATCACAVAVRAGGDIFLIDLCGSPRLIKYVSCKDNILDVRQITPYSYQIHMPLGTMISITINNWWGYESTINLIIYPSVKDMYETQGLCGMLNDNQNDDFTTPSGGIETDNNVFSISWRIDNEDSYFDPRNHHPDLWDHNSLFCVCVAVSNSTTPSGMAPEDQFVPLCSASISSSCAKKPDIPGTPYQNCNIRTKRSKQSMSREIERILSKRIMGSDVIVHNIVKRSTLNITLEEALDECTRFFSGNCTTSTFESSLPNSNQESKNSSITNCALDYVYTGNMSLASLHCETYRSEVDEEIRRNSTFREENPQVVESFRAMACINNCNNHGDCVNGSCICDEHYIEEDCSVSLRDYPVVEDTYAGGLCQENMDVCCGEISIYGSRFVKGTTKQKLQGFQIYINGTIVYESATTAENMTILNPYEGEINVPCGSRHRRSANSDNSPIPFITGTRVSLTNDDTNYGPPQTYYIYDSKCQGALNSTDGYTFYLLAGTCYIGAGCYNEGETYTFDGCRRCLPSHDPYSWSDGCTSGITDSTSTIIIIVCVVVPVIVAVIAAIIIFKCVQKKKRIAGHFDANATVIMADHSNLDKTLLFCSQPSLPGSGRGTK</sequence>
<name>A0ABD3UB92_SINWO</name>
<dbReference type="Pfam" id="PF00094">
    <property type="entry name" value="VWD"/>
    <property type="match status" value="1"/>
</dbReference>
<keyword evidence="1 5" id="KW-0732">Signal</keyword>
<evidence type="ECO:0000256" key="1">
    <source>
        <dbReference type="ARBA" id="ARBA00022729"/>
    </source>
</evidence>
<accession>A0ABD3UB92</accession>
<keyword evidence="2" id="KW-1015">Disulfide bond</keyword>
<dbReference type="InterPro" id="IPR050969">
    <property type="entry name" value="Dev_Signal_Modulators"/>
</dbReference>
<feature type="signal peptide" evidence="5">
    <location>
        <begin position="1"/>
        <end position="18"/>
    </location>
</feature>
<dbReference type="EMBL" id="JBJQND010000016">
    <property type="protein sequence ID" value="KAL3846767.1"/>
    <property type="molecule type" value="Genomic_DNA"/>
</dbReference>
<organism evidence="7 8">
    <name type="scientific">Sinanodonta woodiana</name>
    <name type="common">Chinese pond mussel</name>
    <name type="synonym">Anodonta woodiana</name>
    <dbReference type="NCBI Taxonomy" id="1069815"/>
    <lineage>
        <taxon>Eukaryota</taxon>
        <taxon>Metazoa</taxon>
        <taxon>Spiralia</taxon>
        <taxon>Lophotrochozoa</taxon>
        <taxon>Mollusca</taxon>
        <taxon>Bivalvia</taxon>
        <taxon>Autobranchia</taxon>
        <taxon>Heteroconchia</taxon>
        <taxon>Palaeoheterodonta</taxon>
        <taxon>Unionida</taxon>
        <taxon>Unionoidea</taxon>
        <taxon>Unionidae</taxon>
        <taxon>Unioninae</taxon>
        <taxon>Sinanodonta</taxon>
    </lineage>
</organism>
<dbReference type="PANTHER" id="PTHR14949">
    <property type="entry name" value="EGF-LIKE-DOMAIN, MULTIPLE 7, 8"/>
    <property type="match status" value="1"/>
</dbReference>
<keyword evidence="4" id="KW-1133">Transmembrane helix</keyword>
<dbReference type="PROSITE" id="PS51233">
    <property type="entry name" value="VWFD"/>
    <property type="match status" value="1"/>
</dbReference>
<feature type="transmembrane region" description="Helical" evidence="4">
    <location>
        <begin position="989"/>
        <end position="1010"/>
    </location>
</feature>
<dbReference type="InterPro" id="IPR001846">
    <property type="entry name" value="VWF_type-D"/>
</dbReference>
<feature type="domain" description="VWFD" evidence="6">
    <location>
        <begin position="402"/>
        <end position="576"/>
    </location>
</feature>
<comment type="caution">
    <text evidence="7">The sequence shown here is derived from an EMBL/GenBank/DDBJ whole genome shotgun (WGS) entry which is preliminary data.</text>
</comment>
<evidence type="ECO:0000313" key="7">
    <source>
        <dbReference type="EMBL" id="KAL3846767.1"/>
    </source>
</evidence>
<keyword evidence="8" id="KW-1185">Reference proteome</keyword>
<dbReference type="PANTHER" id="PTHR14949:SF54">
    <property type="entry name" value="VWFD DOMAIN-CONTAINING PROTEIN"/>
    <property type="match status" value="1"/>
</dbReference>
<keyword evidence="4" id="KW-0812">Transmembrane</keyword>
<dbReference type="AlphaFoldDB" id="A0ABD3UB92"/>
<evidence type="ECO:0000256" key="2">
    <source>
        <dbReference type="ARBA" id="ARBA00023157"/>
    </source>
</evidence>
<evidence type="ECO:0000256" key="5">
    <source>
        <dbReference type="SAM" id="SignalP"/>
    </source>
</evidence>
<keyword evidence="3" id="KW-0325">Glycoprotein</keyword>
<feature type="chain" id="PRO_5044836836" description="VWFD domain-containing protein" evidence="5">
    <location>
        <begin position="19"/>
        <end position="1057"/>
    </location>
</feature>
<evidence type="ECO:0000259" key="6">
    <source>
        <dbReference type="PROSITE" id="PS51233"/>
    </source>
</evidence>
<dbReference type="Proteomes" id="UP001634394">
    <property type="component" value="Unassembled WGS sequence"/>
</dbReference>
<evidence type="ECO:0000256" key="3">
    <source>
        <dbReference type="ARBA" id="ARBA00023180"/>
    </source>
</evidence>
<keyword evidence="4" id="KW-0472">Membrane</keyword>
<protein>
    <recommendedName>
        <fullName evidence="6">VWFD domain-containing protein</fullName>
    </recommendedName>
</protein>
<gene>
    <name evidence="7" type="ORF">ACJMK2_017726</name>
</gene>
<dbReference type="FunFam" id="2.10.25.10:FF:000001">
    <property type="entry name" value="Tenascin C"/>
    <property type="match status" value="1"/>
</dbReference>
<dbReference type="InterPro" id="IPR058727">
    <property type="entry name" value="Helical_Vwde"/>
</dbReference>
<evidence type="ECO:0000313" key="8">
    <source>
        <dbReference type="Proteomes" id="UP001634394"/>
    </source>
</evidence>
<evidence type="ECO:0000256" key="4">
    <source>
        <dbReference type="SAM" id="Phobius"/>
    </source>
</evidence>
<reference evidence="7 8" key="1">
    <citation type="submission" date="2024-11" db="EMBL/GenBank/DDBJ databases">
        <title>Chromosome-level genome assembly of the freshwater bivalve Anodonta woodiana.</title>
        <authorList>
            <person name="Chen X."/>
        </authorList>
    </citation>
    <scope>NUCLEOTIDE SEQUENCE [LARGE SCALE GENOMIC DNA]</scope>
    <source>
        <strain evidence="7">MN2024</strain>
        <tissue evidence="7">Gills</tissue>
    </source>
</reference>
<dbReference type="Gene3D" id="2.10.25.10">
    <property type="entry name" value="Laminin"/>
    <property type="match status" value="1"/>
</dbReference>